<evidence type="ECO:0000259" key="5">
    <source>
        <dbReference type="Pfam" id="PF08028"/>
    </source>
</evidence>
<evidence type="ECO:0000313" key="8">
    <source>
        <dbReference type="Proteomes" id="UP000078558"/>
    </source>
</evidence>
<keyword evidence="1" id="KW-0560">Oxidoreductase</keyword>
<evidence type="ECO:0000313" key="6">
    <source>
        <dbReference type="EMBL" id="SBT24290.1"/>
    </source>
</evidence>
<dbReference type="Gene3D" id="1.20.140.10">
    <property type="entry name" value="Butyryl-CoA Dehydrogenase, subunit A, domain 3"/>
    <property type="match status" value="1"/>
</dbReference>
<dbReference type="GO" id="GO:0016712">
    <property type="term" value="F:oxidoreductase activity, acting on paired donors, with incorporation or reduction of molecular oxygen, reduced flavin or flavoprotein as one donor, and incorporation of one atom of oxygen"/>
    <property type="evidence" value="ECO:0007669"/>
    <property type="project" value="TreeGrafter"/>
</dbReference>
<dbReference type="SUPFAM" id="SSF56645">
    <property type="entry name" value="Acyl-CoA dehydrogenase NM domain-like"/>
    <property type="match status" value="1"/>
</dbReference>
<feature type="compositionally biased region" description="Basic residues" evidence="3">
    <location>
        <begin position="1"/>
        <end position="11"/>
    </location>
</feature>
<dbReference type="Gene3D" id="1.10.540.10">
    <property type="entry name" value="Acyl-CoA dehydrogenase/oxidase, N-terminal domain"/>
    <property type="match status" value="1"/>
</dbReference>
<dbReference type="InterPro" id="IPR037069">
    <property type="entry name" value="AcylCoA_DH/ox_N_sf"/>
</dbReference>
<sequence>MSHAQAVHRRLSAAPSDPDDAPQADALVLAAQGLAQALASASAHRDAQRALPHAPFQRLRAERIGALRVPREHGGAGGSVVQMVDVALALARGDSNVAQAFLSHFVFLERLRLMGTPAQQARYLPQAARGTLFGAAAAERGGKTRGELATRLVRDGDHYRLDGLKHYSTGALFADILKIRALDDEGRMVAAMIPADREGVTRIDDWDGMGQRCTASGTTRLARVRVEADEILLMQPWLAQRHHTGALAQIFHCAVDAGIAQAALRDAVDWGRRGLRAVKESGVARPQDDPYVLQTVGGIAAQAAAAEAMVRAAAARIDAAADARFGTASPEDIERLTIDASIATAQAKIISTRASLHAGQALFDVGGAATTLRGHNFDRHWRNARTHTTHDPLAYKFRTVGDYLLNDQAPPLTFSY</sequence>
<feature type="domain" description="Acyl-CoA dehydrogenase/oxidase N-terminal" evidence="4">
    <location>
        <begin position="35"/>
        <end position="130"/>
    </location>
</feature>
<reference evidence="7 8" key="2">
    <citation type="submission" date="2017-08" db="EMBL/GenBank/DDBJ databases">
        <authorList>
            <person name="de Groot N.N."/>
        </authorList>
    </citation>
    <scope>NUCLEOTIDE SEQUENCE [LARGE SCALE GENOMIC DNA]</scope>
    <source>
        <strain evidence="7">Orrdi1</strain>
    </source>
</reference>
<name>A0A1C3JYH4_9BURK</name>
<dbReference type="InterPro" id="IPR009100">
    <property type="entry name" value="AcylCoA_DH/oxidase_NM_dom_sf"/>
</dbReference>
<dbReference type="STRING" id="1851544.ODI_00492"/>
<comment type="similarity">
    <text evidence="2">Belongs to the HpaH/HsaA monooxygenase family.</text>
</comment>
<evidence type="ECO:0000256" key="3">
    <source>
        <dbReference type="SAM" id="MobiDB-lite"/>
    </source>
</evidence>
<dbReference type="PANTHER" id="PTHR48083:SF19">
    <property type="entry name" value="FLAVIN-DEPENDENT MONOOXYGENASE, OXYGENASE SUBUNIT HSAA"/>
    <property type="match status" value="1"/>
</dbReference>
<dbReference type="AlphaFoldDB" id="A0A1C3JYH4"/>
<feature type="region of interest" description="Disordered" evidence="3">
    <location>
        <begin position="1"/>
        <end position="22"/>
    </location>
</feature>
<evidence type="ECO:0000256" key="1">
    <source>
        <dbReference type="ARBA" id="ARBA00023002"/>
    </source>
</evidence>
<keyword evidence="8" id="KW-1185">Reference proteome</keyword>
<dbReference type="RefSeq" id="WP_082985174.1">
    <property type="nucleotide sequence ID" value="NZ_LT907988.1"/>
</dbReference>
<evidence type="ECO:0000256" key="2">
    <source>
        <dbReference type="ARBA" id="ARBA00049661"/>
    </source>
</evidence>
<dbReference type="InterPro" id="IPR046373">
    <property type="entry name" value="Acyl-CoA_Oxase/DH_mid-dom_sf"/>
</dbReference>
<dbReference type="GO" id="GO:0033539">
    <property type="term" value="P:fatty acid beta-oxidation using acyl-CoA dehydrogenase"/>
    <property type="evidence" value="ECO:0007669"/>
    <property type="project" value="TreeGrafter"/>
</dbReference>
<dbReference type="KEGG" id="odi:ODI_R2345"/>
<evidence type="ECO:0000259" key="4">
    <source>
        <dbReference type="Pfam" id="PF02771"/>
    </source>
</evidence>
<dbReference type="InterPro" id="IPR036250">
    <property type="entry name" value="AcylCo_DH-like_C"/>
</dbReference>
<feature type="domain" description="Acyl-CoA dehydrogenase C-terminal" evidence="5">
    <location>
        <begin position="251"/>
        <end position="390"/>
    </location>
</feature>
<dbReference type="Proteomes" id="UP000078558">
    <property type="component" value="Chromosome I"/>
</dbReference>
<protein>
    <submittedName>
        <fullName evidence="6">Acyl-CoA dehydrogenase probable dibenzothiophene desulfurization enzyme</fullName>
    </submittedName>
</protein>
<dbReference type="GO" id="GO:0050660">
    <property type="term" value="F:flavin adenine dinucleotide binding"/>
    <property type="evidence" value="ECO:0007669"/>
    <property type="project" value="InterPro"/>
</dbReference>
<evidence type="ECO:0000313" key="7">
    <source>
        <dbReference type="EMBL" id="SOE49849.1"/>
    </source>
</evidence>
<dbReference type="InterPro" id="IPR013786">
    <property type="entry name" value="AcylCoA_DH/ox_N"/>
</dbReference>
<dbReference type="GO" id="GO:0005737">
    <property type="term" value="C:cytoplasm"/>
    <property type="evidence" value="ECO:0007669"/>
    <property type="project" value="TreeGrafter"/>
</dbReference>
<dbReference type="OrthoDB" id="6184213at2"/>
<dbReference type="SUPFAM" id="SSF47203">
    <property type="entry name" value="Acyl-CoA dehydrogenase C-terminal domain-like"/>
    <property type="match status" value="1"/>
</dbReference>
<gene>
    <name evidence="6" type="ORF">ODI_00492</name>
    <name evidence="7" type="ORF">ODI_R2345</name>
</gene>
<accession>A0A1C3JYH4</accession>
<dbReference type="PANTHER" id="PTHR48083">
    <property type="entry name" value="MEDIUM-CHAIN SPECIFIC ACYL-COA DEHYDROGENASE, MITOCHONDRIAL-RELATED"/>
    <property type="match status" value="1"/>
</dbReference>
<dbReference type="Gene3D" id="2.40.110.10">
    <property type="entry name" value="Butyryl-CoA Dehydrogenase, subunit A, domain 2"/>
    <property type="match status" value="1"/>
</dbReference>
<dbReference type="Pfam" id="PF08028">
    <property type="entry name" value="Acyl-CoA_dh_2"/>
    <property type="match status" value="1"/>
</dbReference>
<dbReference type="InterPro" id="IPR050741">
    <property type="entry name" value="Acyl-CoA_dehydrogenase"/>
</dbReference>
<organism evidence="6 8">
    <name type="scientific">Orrella dioscoreae</name>
    <dbReference type="NCBI Taxonomy" id="1851544"/>
    <lineage>
        <taxon>Bacteria</taxon>
        <taxon>Pseudomonadati</taxon>
        <taxon>Pseudomonadota</taxon>
        <taxon>Betaproteobacteria</taxon>
        <taxon>Burkholderiales</taxon>
        <taxon>Alcaligenaceae</taxon>
        <taxon>Orrella</taxon>
    </lineage>
</organism>
<dbReference type="GO" id="GO:0003995">
    <property type="term" value="F:acyl-CoA dehydrogenase activity"/>
    <property type="evidence" value="ECO:0007669"/>
    <property type="project" value="TreeGrafter"/>
</dbReference>
<dbReference type="InterPro" id="IPR013107">
    <property type="entry name" value="Acyl-CoA_DH_C"/>
</dbReference>
<dbReference type="Pfam" id="PF02771">
    <property type="entry name" value="Acyl-CoA_dh_N"/>
    <property type="match status" value="1"/>
</dbReference>
<proteinExistence type="inferred from homology"/>
<dbReference type="EMBL" id="LT907988">
    <property type="protein sequence ID" value="SOE49849.1"/>
    <property type="molecule type" value="Genomic_DNA"/>
</dbReference>
<dbReference type="PIRSF" id="PIRSF016578">
    <property type="entry name" value="HsaA"/>
    <property type="match status" value="1"/>
</dbReference>
<reference evidence="6 8" key="1">
    <citation type="submission" date="2016-06" db="EMBL/GenBank/DDBJ databases">
        <authorList>
            <person name="Kjaerup R.B."/>
            <person name="Dalgaard T.S."/>
            <person name="Juul-Madsen H.R."/>
        </authorList>
    </citation>
    <scope>NUCLEOTIDE SEQUENCE [LARGE SCALE GENOMIC DNA]</scope>
    <source>
        <strain evidence="6">Orrdi1</strain>
    </source>
</reference>
<dbReference type="EMBL" id="FLRC01000007">
    <property type="protein sequence ID" value="SBT24290.1"/>
    <property type="molecule type" value="Genomic_DNA"/>
</dbReference>